<accession>A0A6N8LXQ8</accession>
<proteinExistence type="predicted"/>
<sequence>MRQDAEWTAAEEVPPPADIHHLARLMAKAQPAPRGGPFAFICALATAVAAWEREQA</sequence>
<dbReference type="Proteomes" id="UP000436801">
    <property type="component" value="Unassembled WGS sequence"/>
</dbReference>
<gene>
    <name evidence="1" type="ORF">GQR91_17060</name>
</gene>
<reference evidence="1 2" key="1">
    <citation type="submission" date="2019-12" db="EMBL/GenBank/DDBJ databases">
        <authorList>
            <person name="Zheng J."/>
        </authorList>
    </citation>
    <scope>NUCLEOTIDE SEQUENCE [LARGE SCALE GENOMIC DNA]</scope>
    <source>
        <strain evidence="1 2">DSM 27347</strain>
    </source>
</reference>
<organism evidence="1 2">
    <name type="scientific">Sphingomonas carotinifaciens</name>
    <dbReference type="NCBI Taxonomy" id="1166323"/>
    <lineage>
        <taxon>Bacteria</taxon>
        <taxon>Pseudomonadati</taxon>
        <taxon>Pseudomonadota</taxon>
        <taxon>Alphaproteobacteria</taxon>
        <taxon>Sphingomonadales</taxon>
        <taxon>Sphingomonadaceae</taxon>
        <taxon>Sphingomonas</taxon>
    </lineage>
</organism>
<dbReference type="EMBL" id="WSUT01000005">
    <property type="protein sequence ID" value="MWC45327.1"/>
    <property type="molecule type" value="Genomic_DNA"/>
</dbReference>
<comment type="caution">
    <text evidence="1">The sequence shown here is derived from an EMBL/GenBank/DDBJ whole genome shotgun (WGS) entry which is preliminary data.</text>
</comment>
<dbReference type="RefSeq" id="WP_160146719.1">
    <property type="nucleotide sequence ID" value="NZ_FNBI01000001.1"/>
</dbReference>
<name>A0A6N8LXQ8_9SPHN</name>
<protein>
    <submittedName>
        <fullName evidence="1">Uncharacterized protein</fullName>
    </submittedName>
</protein>
<evidence type="ECO:0000313" key="1">
    <source>
        <dbReference type="EMBL" id="MWC45327.1"/>
    </source>
</evidence>
<dbReference type="AlphaFoldDB" id="A0A6N8LXQ8"/>
<evidence type="ECO:0000313" key="2">
    <source>
        <dbReference type="Proteomes" id="UP000436801"/>
    </source>
</evidence>